<protein>
    <submittedName>
        <fullName evidence="1">Uncharacterized protein</fullName>
    </submittedName>
</protein>
<dbReference type="EMBL" id="CM042030">
    <property type="protein sequence ID" value="KAI3786376.1"/>
    <property type="molecule type" value="Genomic_DNA"/>
</dbReference>
<proteinExistence type="predicted"/>
<reference evidence="1 2" key="2">
    <citation type="journal article" date="2022" name="Mol. Ecol. Resour.">
        <title>The genomes of chicory, endive, great burdock and yacon provide insights into Asteraceae paleo-polyploidization history and plant inulin production.</title>
        <authorList>
            <person name="Fan W."/>
            <person name="Wang S."/>
            <person name="Wang H."/>
            <person name="Wang A."/>
            <person name="Jiang F."/>
            <person name="Liu H."/>
            <person name="Zhao H."/>
            <person name="Xu D."/>
            <person name="Zhang Y."/>
        </authorList>
    </citation>
    <scope>NUCLEOTIDE SEQUENCE [LARGE SCALE GENOMIC DNA]</scope>
    <source>
        <strain evidence="2">cv. Yunnan</strain>
        <tissue evidence="1">Leaves</tissue>
    </source>
</reference>
<reference evidence="2" key="1">
    <citation type="journal article" date="2022" name="Mol. Ecol. Resour.">
        <title>The genomes of chicory, endive, great burdock and yacon provide insights into Asteraceae palaeo-polyploidization history and plant inulin production.</title>
        <authorList>
            <person name="Fan W."/>
            <person name="Wang S."/>
            <person name="Wang H."/>
            <person name="Wang A."/>
            <person name="Jiang F."/>
            <person name="Liu H."/>
            <person name="Zhao H."/>
            <person name="Xu D."/>
            <person name="Zhang Y."/>
        </authorList>
    </citation>
    <scope>NUCLEOTIDE SEQUENCE [LARGE SCALE GENOMIC DNA]</scope>
    <source>
        <strain evidence="2">cv. Yunnan</strain>
    </source>
</reference>
<evidence type="ECO:0000313" key="2">
    <source>
        <dbReference type="Proteomes" id="UP001056120"/>
    </source>
</evidence>
<evidence type="ECO:0000313" key="1">
    <source>
        <dbReference type="EMBL" id="KAI3786376.1"/>
    </source>
</evidence>
<gene>
    <name evidence="1" type="ORF">L1987_40007</name>
</gene>
<dbReference type="Proteomes" id="UP001056120">
    <property type="component" value="Linkage Group LG13"/>
</dbReference>
<name>A0ACB9GTJ8_9ASTR</name>
<keyword evidence="2" id="KW-1185">Reference proteome</keyword>
<organism evidence="1 2">
    <name type="scientific">Smallanthus sonchifolius</name>
    <dbReference type="NCBI Taxonomy" id="185202"/>
    <lineage>
        <taxon>Eukaryota</taxon>
        <taxon>Viridiplantae</taxon>
        <taxon>Streptophyta</taxon>
        <taxon>Embryophyta</taxon>
        <taxon>Tracheophyta</taxon>
        <taxon>Spermatophyta</taxon>
        <taxon>Magnoliopsida</taxon>
        <taxon>eudicotyledons</taxon>
        <taxon>Gunneridae</taxon>
        <taxon>Pentapetalae</taxon>
        <taxon>asterids</taxon>
        <taxon>campanulids</taxon>
        <taxon>Asterales</taxon>
        <taxon>Asteraceae</taxon>
        <taxon>Asteroideae</taxon>
        <taxon>Heliantheae alliance</taxon>
        <taxon>Millerieae</taxon>
        <taxon>Smallanthus</taxon>
    </lineage>
</organism>
<comment type="caution">
    <text evidence="1">The sequence shown here is derived from an EMBL/GenBank/DDBJ whole genome shotgun (WGS) entry which is preliminary data.</text>
</comment>
<accession>A0ACB9GTJ8</accession>
<sequence>MFTINTTPNVHHLLIITIFEADKMKINLFLVFSLLLLVSYALAVETTTEAKGGTDKVEPAAGGNWGGGGGGNWGGGGGGGGGGCRHGCCYQGRYGCQRCCSSLEEAKAFAEKQVHP</sequence>